<evidence type="ECO:0000256" key="10">
    <source>
        <dbReference type="ARBA" id="ARBA00030775"/>
    </source>
</evidence>
<dbReference type="RefSeq" id="WP_253852790.1">
    <property type="nucleotide sequence ID" value="NZ_JAOPLV010000003.1"/>
</dbReference>
<dbReference type="InterPro" id="IPR022346">
    <property type="entry name" value="T2SS_GspH"/>
</dbReference>
<dbReference type="Proteomes" id="UP001168216">
    <property type="component" value="Unassembled WGS sequence"/>
</dbReference>
<dbReference type="Pfam" id="PF07963">
    <property type="entry name" value="N_methyl"/>
    <property type="match status" value="1"/>
</dbReference>
<evidence type="ECO:0000256" key="9">
    <source>
        <dbReference type="ARBA" id="ARBA00025772"/>
    </source>
</evidence>
<dbReference type="GO" id="GO:0015627">
    <property type="term" value="C:type II protein secretion system complex"/>
    <property type="evidence" value="ECO:0007669"/>
    <property type="project" value="InterPro"/>
</dbReference>
<evidence type="ECO:0000256" key="1">
    <source>
        <dbReference type="ARBA" id="ARBA00004377"/>
    </source>
</evidence>
<protein>
    <recommendedName>
        <fullName evidence="2">Type II secretion system protein H</fullName>
    </recommendedName>
    <alternativeName>
        <fullName evidence="10">General secretion pathway protein H</fullName>
    </alternativeName>
</protein>
<name>A0AAW7HYB2_9GAMM</name>
<evidence type="ECO:0000256" key="4">
    <source>
        <dbReference type="ARBA" id="ARBA00022481"/>
    </source>
</evidence>
<gene>
    <name evidence="13" type="ORF">OB959_09420</name>
</gene>
<dbReference type="InterPro" id="IPR045584">
    <property type="entry name" value="Pilin-like"/>
</dbReference>
<evidence type="ECO:0000256" key="2">
    <source>
        <dbReference type="ARBA" id="ARBA00021549"/>
    </source>
</evidence>
<dbReference type="AlphaFoldDB" id="A0AAW7HYB2"/>
<keyword evidence="8 11" id="KW-0472">Membrane</keyword>
<evidence type="ECO:0000256" key="8">
    <source>
        <dbReference type="ARBA" id="ARBA00023136"/>
    </source>
</evidence>
<proteinExistence type="inferred from homology"/>
<keyword evidence="5" id="KW-0997">Cell inner membrane</keyword>
<keyword evidence="4" id="KW-0488">Methylation</keyword>
<accession>A0AAW7HYB2</accession>
<reference evidence="13" key="1">
    <citation type="submission" date="2023-08" db="EMBL/GenBank/DDBJ databases">
        <title>WGS of Aeromonas isolates.</title>
        <authorList>
            <person name="Lee H."/>
        </authorList>
    </citation>
    <scope>NUCLEOTIDE SEQUENCE</scope>
    <source>
        <strain evidence="13">SL22</strain>
    </source>
</reference>
<evidence type="ECO:0000256" key="3">
    <source>
        <dbReference type="ARBA" id="ARBA00022475"/>
    </source>
</evidence>
<dbReference type="NCBIfam" id="TIGR02532">
    <property type="entry name" value="IV_pilin_GFxxxE"/>
    <property type="match status" value="1"/>
</dbReference>
<feature type="transmembrane region" description="Helical" evidence="11">
    <location>
        <begin position="12"/>
        <end position="34"/>
    </location>
</feature>
<dbReference type="InterPro" id="IPR012902">
    <property type="entry name" value="N_methyl_site"/>
</dbReference>
<evidence type="ECO:0000313" key="13">
    <source>
        <dbReference type="EMBL" id="MDM5140020.1"/>
    </source>
</evidence>
<comment type="similarity">
    <text evidence="9">Belongs to the GSP H family.</text>
</comment>
<dbReference type="Pfam" id="PF12019">
    <property type="entry name" value="GspH"/>
    <property type="match status" value="1"/>
</dbReference>
<dbReference type="EMBL" id="JAOPLV010000003">
    <property type="protein sequence ID" value="MDM5140020.1"/>
    <property type="molecule type" value="Genomic_DNA"/>
</dbReference>
<keyword evidence="3" id="KW-1003">Cell membrane</keyword>
<evidence type="ECO:0000256" key="7">
    <source>
        <dbReference type="ARBA" id="ARBA00022989"/>
    </source>
</evidence>
<evidence type="ECO:0000256" key="6">
    <source>
        <dbReference type="ARBA" id="ARBA00022692"/>
    </source>
</evidence>
<dbReference type="Gene3D" id="3.55.40.10">
    <property type="entry name" value="minor pseudopilin epsh domain"/>
    <property type="match status" value="1"/>
</dbReference>
<dbReference type="GO" id="GO:0015628">
    <property type="term" value="P:protein secretion by the type II secretion system"/>
    <property type="evidence" value="ECO:0007669"/>
    <property type="project" value="InterPro"/>
</dbReference>
<feature type="domain" description="General secretion pathway GspH" evidence="12">
    <location>
        <begin position="53"/>
        <end position="161"/>
    </location>
</feature>
<sequence>MERHIQVHMKNNGFTLLELMITISLLVILLGIGIPSLKSLLNSNSLSFQSQMLLKHMRFARSQAIDNQQTVTACLADASNKCVQNNPAYYLVFIDSNNNNELNSGETLLSRSQQLTDGITATANRISTTYSLDGTSIGTNATLSLCETGQPQINLVTAQSGRSSSSPQANVCP</sequence>
<evidence type="ECO:0000256" key="5">
    <source>
        <dbReference type="ARBA" id="ARBA00022519"/>
    </source>
</evidence>
<dbReference type="SUPFAM" id="SSF54523">
    <property type="entry name" value="Pili subunits"/>
    <property type="match status" value="1"/>
</dbReference>
<evidence type="ECO:0000259" key="12">
    <source>
        <dbReference type="Pfam" id="PF12019"/>
    </source>
</evidence>
<organism evidence="13 14">
    <name type="scientific">Aeromonas bestiarum</name>
    <dbReference type="NCBI Taxonomy" id="105751"/>
    <lineage>
        <taxon>Bacteria</taxon>
        <taxon>Pseudomonadati</taxon>
        <taxon>Pseudomonadota</taxon>
        <taxon>Gammaproteobacteria</taxon>
        <taxon>Aeromonadales</taxon>
        <taxon>Aeromonadaceae</taxon>
        <taxon>Aeromonas</taxon>
    </lineage>
</organism>
<dbReference type="GO" id="GO:0005886">
    <property type="term" value="C:plasma membrane"/>
    <property type="evidence" value="ECO:0007669"/>
    <property type="project" value="UniProtKB-SubCell"/>
</dbReference>
<evidence type="ECO:0000313" key="14">
    <source>
        <dbReference type="Proteomes" id="UP001168216"/>
    </source>
</evidence>
<comment type="subcellular location">
    <subcellularLocation>
        <location evidence="1">Cell inner membrane</location>
        <topology evidence="1">Single-pass membrane protein</topology>
    </subcellularLocation>
</comment>
<keyword evidence="7 11" id="KW-1133">Transmembrane helix</keyword>
<keyword evidence="6 11" id="KW-0812">Transmembrane</keyword>
<evidence type="ECO:0000256" key="11">
    <source>
        <dbReference type="SAM" id="Phobius"/>
    </source>
</evidence>
<comment type="caution">
    <text evidence="13">The sequence shown here is derived from an EMBL/GenBank/DDBJ whole genome shotgun (WGS) entry which is preliminary data.</text>
</comment>